<sequence>MVGKMGYLAMKTDYVAQNALIGSDLRDLGNSLQQLANHALLGGGLGFGTSLLKWIAFLAAVYLLVLDRTNWKTNMLTALLIPYIFLTLPHWLFGVLRGEIGKWIAFIAVIVRLFFPRHFIEWLELPLAFILIVVVAPYIMADVIRDHWVGLIIALIIGVYLLQEHIRSCGGFKNAFTRGNGITNSIGILLLFIYPVWAIVLWIL</sequence>
<dbReference type="PANTHER" id="PTHR33596">
    <property type="entry name" value="COLD-REGULATED 413 PLASMA MEMBRANE PROTEIN 2"/>
    <property type="match status" value="1"/>
</dbReference>
<evidence type="ECO:0000256" key="5">
    <source>
        <dbReference type="ARBA" id="ARBA00023136"/>
    </source>
</evidence>
<evidence type="ECO:0000313" key="8">
    <source>
        <dbReference type="Proteomes" id="UP000250235"/>
    </source>
</evidence>
<evidence type="ECO:0000256" key="1">
    <source>
        <dbReference type="ARBA" id="ARBA00004141"/>
    </source>
</evidence>
<evidence type="ECO:0008006" key="9">
    <source>
        <dbReference type="Google" id="ProtNLM"/>
    </source>
</evidence>
<organism evidence="7 8">
    <name type="scientific">Dorcoceras hygrometricum</name>
    <dbReference type="NCBI Taxonomy" id="472368"/>
    <lineage>
        <taxon>Eukaryota</taxon>
        <taxon>Viridiplantae</taxon>
        <taxon>Streptophyta</taxon>
        <taxon>Embryophyta</taxon>
        <taxon>Tracheophyta</taxon>
        <taxon>Spermatophyta</taxon>
        <taxon>Magnoliopsida</taxon>
        <taxon>eudicotyledons</taxon>
        <taxon>Gunneridae</taxon>
        <taxon>Pentapetalae</taxon>
        <taxon>asterids</taxon>
        <taxon>lamiids</taxon>
        <taxon>Lamiales</taxon>
        <taxon>Gesneriaceae</taxon>
        <taxon>Didymocarpoideae</taxon>
        <taxon>Trichosporeae</taxon>
        <taxon>Loxocarpinae</taxon>
        <taxon>Dorcoceras</taxon>
    </lineage>
</organism>
<feature type="transmembrane region" description="Helical" evidence="6">
    <location>
        <begin position="122"/>
        <end position="141"/>
    </location>
</feature>
<dbReference type="Pfam" id="PF05562">
    <property type="entry name" value="WCOR413"/>
    <property type="match status" value="1"/>
</dbReference>
<keyword evidence="5 6" id="KW-0472">Membrane</keyword>
<gene>
    <name evidence="7" type="ORF">F511_07041</name>
</gene>
<comment type="similarity">
    <text evidence="2">Belongs to the Cold-regulated 413 protein family.</text>
</comment>
<accession>A0A2Z7D5V3</accession>
<keyword evidence="8" id="KW-1185">Reference proteome</keyword>
<feature type="transmembrane region" description="Helical" evidence="6">
    <location>
        <begin position="147"/>
        <end position="162"/>
    </location>
</feature>
<dbReference type="GO" id="GO:0016020">
    <property type="term" value="C:membrane"/>
    <property type="evidence" value="ECO:0007669"/>
    <property type="project" value="UniProtKB-SubCell"/>
</dbReference>
<dbReference type="EMBL" id="KQ991027">
    <property type="protein sequence ID" value="KZV52648.1"/>
    <property type="molecule type" value="Genomic_DNA"/>
</dbReference>
<keyword evidence="4 6" id="KW-1133">Transmembrane helix</keyword>
<protein>
    <recommendedName>
        <fullName evidence="9">Cold-regulated 413 plasma membrane protein 2-like</fullName>
    </recommendedName>
</protein>
<evidence type="ECO:0000256" key="6">
    <source>
        <dbReference type="SAM" id="Phobius"/>
    </source>
</evidence>
<name>A0A2Z7D5V3_9LAMI</name>
<comment type="subcellular location">
    <subcellularLocation>
        <location evidence="1">Membrane</location>
        <topology evidence="1">Multi-pass membrane protein</topology>
    </subcellularLocation>
</comment>
<evidence type="ECO:0000313" key="7">
    <source>
        <dbReference type="EMBL" id="KZV52648.1"/>
    </source>
</evidence>
<evidence type="ECO:0000256" key="3">
    <source>
        <dbReference type="ARBA" id="ARBA00022692"/>
    </source>
</evidence>
<evidence type="ECO:0000256" key="2">
    <source>
        <dbReference type="ARBA" id="ARBA00005852"/>
    </source>
</evidence>
<evidence type="ECO:0000256" key="4">
    <source>
        <dbReference type="ARBA" id="ARBA00022989"/>
    </source>
</evidence>
<feature type="transmembrane region" description="Helical" evidence="6">
    <location>
        <begin position="182"/>
        <end position="203"/>
    </location>
</feature>
<dbReference type="AlphaFoldDB" id="A0A2Z7D5V3"/>
<reference evidence="7 8" key="1">
    <citation type="journal article" date="2015" name="Proc. Natl. Acad. Sci. U.S.A.">
        <title>The resurrection genome of Boea hygrometrica: A blueprint for survival of dehydration.</title>
        <authorList>
            <person name="Xiao L."/>
            <person name="Yang G."/>
            <person name="Zhang L."/>
            <person name="Yang X."/>
            <person name="Zhao S."/>
            <person name="Ji Z."/>
            <person name="Zhou Q."/>
            <person name="Hu M."/>
            <person name="Wang Y."/>
            <person name="Chen M."/>
            <person name="Xu Y."/>
            <person name="Jin H."/>
            <person name="Xiao X."/>
            <person name="Hu G."/>
            <person name="Bao F."/>
            <person name="Hu Y."/>
            <person name="Wan P."/>
            <person name="Li L."/>
            <person name="Deng X."/>
            <person name="Kuang T."/>
            <person name="Xiang C."/>
            <person name="Zhu J.K."/>
            <person name="Oliver M.J."/>
            <person name="He Y."/>
        </authorList>
    </citation>
    <scope>NUCLEOTIDE SEQUENCE [LARGE SCALE GENOMIC DNA]</scope>
    <source>
        <strain evidence="8">cv. XS01</strain>
    </source>
</reference>
<dbReference type="OrthoDB" id="1887731at2759"/>
<dbReference type="Proteomes" id="UP000250235">
    <property type="component" value="Unassembled WGS sequence"/>
</dbReference>
<proteinExistence type="inferred from homology"/>
<dbReference type="InterPro" id="IPR008892">
    <property type="entry name" value="COR413"/>
</dbReference>
<keyword evidence="3 6" id="KW-0812">Transmembrane</keyword>
<feature type="transmembrane region" description="Helical" evidence="6">
    <location>
        <begin position="76"/>
        <end position="94"/>
    </location>
</feature>
<dbReference type="PANTHER" id="PTHR33596:SF23">
    <property type="entry name" value="COLD-REGULATED 413 PLASMA MEMBRANE PROTEIN 2"/>
    <property type="match status" value="1"/>
</dbReference>
<feature type="transmembrane region" description="Helical" evidence="6">
    <location>
        <begin position="39"/>
        <end position="64"/>
    </location>
</feature>